<feature type="transmembrane region" description="Helical" evidence="1">
    <location>
        <begin position="60"/>
        <end position="83"/>
    </location>
</feature>
<protein>
    <submittedName>
        <fullName evidence="2">Uncharacterized protein</fullName>
    </submittedName>
</protein>
<keyword evidence="1" id="KW-0472">Membrane</keyword>
<sequence>MYASIKLSAITTILLFIGFILKGVNPAYSFLPVLPQLIAAIIISYYEYRHQTPIFKFPLALALPAIGAYIGTLFGFVAVLASASSINDGSSLAGVGFINAFAGFIKFGFIGAIVGIVMHFTKGK</sequence>
<keyword evidence="1" id="KW-0812">Transmembrane</keyword>
<keyword evidence="1" id="KW-1133">Transmembrane helix</keyword>
<reference evidence="2" key="1">
    <citation type="submission" date="2022-11" db="EMBL/GenBank/DDBJ databases">
        <title>Alteromonas sp. nov., isolated from sea water of the Qingdao.</title>
        <authorList>
            <person name="Wang Q."/>
        </authorList>
    </citation>
    <scope>NUCLEOTIDE SEQUENCE</scope>
    <source>
        <strain evidence="2">ASW11-7</strain>
    </source>
</reference>
<proteinExistence type="predicted"/>
<accession>A0ABT3P289</accession>
<comment type="caution">
    <text evidence="2">The sequence shown here is derived from an EMBL/GenBank/DDBJ whole genome shotgun (WGS) entry which is preliminary data.</text>
</comment>
<feature type="transmembrane region" description="Helical" evidence="1">
    <location>
        <begin position="30"/>
        <end position="48"/>
    </location>
</feature>
<evidence type="ECO:0000313" key="3">
    <source>
        <dbReference type="Proteomes" id="UP001142810"/>
    </source>
</evidence>
<name>A0ABT3P289_9ALTE</name>
<dbReference type="Proteomes" id="UP001142810">
    <property type="component" value="Unassembled WGS sequence"/>
</dbReference>
<keyword evidence="3" id="KW-1185">Reference proteome</keyword>
<feature type="transmembrane region" description="Helical" evidence="1">
    <location>
        <begin position="95"/>
        <end position="120"/>
    </location>
</feature>
<evidence type="ECO:0000313" key="2">
    <source>
        <dbReference type="EMBL" id="MCW8106885.1"/>
    </source>
</evidence>
<evidence type="ECO:0000256" key="1">
    <source>
        <dbReference type="SAM" id="Phobius"/>
    </source>
</evidence>
<dbReference type="RefSeq" id="WP_265615592.1">
    <property type="nucleotide sequence ID" value="NZ_JAPFRD010000001.1"/>
</dbReference>
<gene>
    <name evidence="2" type="ORF">OPS25_00020</name>
</gene>
<dbReference type="EMBL" id="JAPFRD010000001">
    <property type="protein sequence ID" value="MCW8106885.1"/>
    <property type="molecule type" value="Genomic_DNA"/>
</dbReference>
<organism evidence="2 3">
    <name type="scientific">Alteromonas aquimaris</name>
    <dbReference type="NCBI Taxonomy" id="2998417"/>
    <lineage>
        <taxon>Bacteria</taxon>
        <taxon>Pseudomonadati</taxon>
        <taxon>Pseudomonadota</taxon>
        <taxon>Gammaproteobacteria</taxon>
        <taxon>Alteromonadales</taxon>
        <taxon>Alteromonadaceae</taxon>
        <taxon>Alteromonas/Salinimonas group</taxon>
        <taxon>Alteromonas</taxon>
    </lineage>
</organism>
<feature type="transmembrane region" description="Helical" evidence="1">
    <location>
        <begin position="7"/>
        <end position="24"/>
    </location>
</feature>